<protein>
    <submittedName>
        <fullName evidence="2">Uncharacterized protein</fullName>
    </submittedName>
</protein>
<comment type="caution">
    <text evidence="2">The sequence shown here is derived from an EMBL/GenBank/DDBJ whole genome shotgun (WGS) entry which is preliminary data.</text>
</comment>
<sequence length="499" mass="56063">MSSEEDLLSDIMNESSTASVNSSKNNKSSSMIEDEIAVYDDFLAKAGRKSNDDTSSPPNFIVPTMSNVPSQSQLSALSDNSEGHVQPIGNNVPGVGSNSPSPTPLVGTALGTTVEQGEEEYGGDFDEGEGEEEYGEDFDGEEEGVFLRIGQMKLTETQAKIYGLKKNPKKPNSKFVVPAYKGGKKGKKSTLSVEKLDRIAAPVRKYAGQDDQKKFAKESEKVNCTFKPSKSKAAVSAMKSSDCGYDFLDNLEKDNSDFIKRMDAFENFRRRKFRRDQEEQYYNTAVDKKQCPNCGQLQSYDEWAEKRGNCTGERCSSGFAYCIPNAFMMERFEKRMEKSSQNREKGMKKMFKELNPPVVVQRSKIQQELLQKVSSTNQTFEQRMYSDINAKTAKLEAAQKLSYTTFNQECTFSPSLNVDKKWLKNRDPEALYKGKVREEEAVVVKKKKKFVSKPAAKKKKNGGKKAEFVGSKVEEVKAKEKGKENDEQAMREKFESLLL</sequence>
<dbReference type="EMBL" id="BRXY01000495">
    <property type="protein sequence ID" value="GMH97514.1"/>
    <property type="molecule type" value="Genomic_DNA"/>
</dbReference>
<reference evidence="3" key="1">
    <citation type="journal article" date="2023" name="Commun. Biol.">
        <title>Genome analysis of Parmales, the sister group of diatoms, reveals the evolutionary specialization of diatoms from phago-mixotrophs to photoautotrophs.</title>
        <authorList>
            <person name="Ban H."/>
            <person name="Sato S."/>
            <person name="Yoshikawa S."/>
            <person name="Yamada K."/>
            <person name="Nakamura Y."/>
            <person name="Ichinomiya M."/>
            <person name="Sato N."/>
            <person name="Blanc-Mathieu R."/>
            <person name="Endo H."/>
            <person name="Kuwata A."/>
            <person name="Ogata H."/>
        </authorList>
    </citation>
    <scope>NUCLEOTIDE SEQUENCE [LARGE SCALE GENOMIC DNA]</scope>
    <source>
        <strain evidence="3">NIES 3701</strain>
    </source>
</reference>
<feature type="region of interest" description="Disordered" evidence="1">
    <location>
        <begin position="477"/>
        <end position="499"/>
    </location>
</feature>
<feature type="region of interest" description="Disordered" evidence="1">
    <location>
        <begin position="47"/>
        <end position="138"/>
    </location>
</feature>
<feature type="compositionally biased region" description="Polar residues" evidence="1">
    <location>
        <begin position="53"/>
        <end position="80"/>
    </location>
</feature>
<feature type="compositionally biased region" description="Acidic residues" evidence="1">
    <location>
        <begin position="116"/>
        <end position="138"/>
    </location>
</feature>
<keyword evidence="3" id="KW-1185">Reference proteome</keyword>
<organism evidence="2 3">
    <name type="scientific">Triparma strigata</name>
    <dbReference type="NCBI Taxonomy" id="1606541"/>
    <lineage>
        <taxon>Eukaryota</taxon>
        <taxon>Sar</taxon>
        <taxon>Stramenopiles</taxon>
        <taxon>Ochrophyta</taxon>
        <taxon>Bolidophyceae</taxon>
        <taxon>Parmales</taxon>
        <taxon>Triparmaceae</taxon>
        <taxon>Triparma</taxon>
    </lineage>
</organism>
<evidence type="ECO:0000256" key="1">
    <source>
        <dbReference type="SAM" id="MobiDB-lite"/>
    </source>
</evidence>
<dbReference type="AlphaFoldDB" id="A0A9W7BVN2"/>
<accession>A0A9W7BVN2</accession>
<name>A0A9W7BVN2_9STRA</name>
<dbReference type="OrthoDB" id="204991at2759"/>
<proteinExistence type="predicted"/>
<gene>
    <name evidence="2" type="ORF">TrST_g9262</name>
</gene>
<evidence type="ECO:0000313" key="2">
    <source>
        <dbReference type="EMBL" id="GMH97514.1"/>
    </source>
</evidence>
<feature type="region of interest" description="Disordered" evidence="1">
    <location>
        <begin position="1"/>
        <end position="33"/>
    </location>
</feature>
<dbReference type="Proteomes" id="UP001165085">
    <property type="component" value="Unassembled WGS sequence"/>
</dbReference>
<evidence type="ECO:0000313" key="3">
    <source>
        <dbReference type="Proteomes" id="UP001165085"/>
    </source>
</evidence>
<feature type="compositionally biased region" description="Low complexity" evidence="1">
    <location>
        <begin position="13"/>
        <end position="30"/>
    </location>
</feature>